<keyword evidence="2 3" id="KW-0067">ATP-binding</keyword>
<feature type="transmembrane region" description="Helical" evidence="5">
    <location>
        <begin position="82"/>
        <end position="101"/>
    </location>
</feature>
<feature type="domain" description="FtsK" evidence="6">
    <location>
        <begin position="239"/>
        <end position="420"/>
    </location>
</feature>
<evidence type="ECO:0000313" key="7">
    <source>
        <dbReference type="EMBL" id="MFC5142149.1"/>
    </source>
</evidence>
<keyword evidence="5" id="KW-1133">Transmembrane helix</keyword>
<feature type="binding site" evidence="3">
    <location>
        <begin position="255"/>
        <end position="262"/>
    </location>
    <ligand>
        <name>ATP</name>
        <dbReference type="ChEBI" id="CHEBI:30616"/>
    </ligand>
</feature>
<proteinExistence type="predicted"/>
<dbReference type="CDD" id="cd01127">
    <property type="entry name" value="TrwB_TraG_TraD_VirD4"/>
    <property type="match status" value="1"/>
</dbReference>
<dbReference type="RefSeq" id="WP_378024278.1">
    <property type="nucleotide sequence ID" value="NZ_JBHSKG010000021.1"/>
</dbReference>
<dbReference type="Gene3D" id="3.40.50.300">
    <property type="entry name" value="P-loop containing nucleotide triphosphate hydrolases"/>
    <property type="match status" value="1"/>
</dbReference>
<keyword evidence="1 3" id="KW-0547">Nucleotide-binding</keyword>
<feature type="transmembrane region" description="Helical" evidence="5">
    <location>
        <begin position="42"/>
        <end position="75"/>
    </location>
</feature>
<organism evidence="7 8">
    <name type="scientific">Actinomycetospora rhizophila</name>
    <dbReference type="NCBI Taxonomy" id="1416876"/>
    <lineage>
        <taxon>Bacteria</taxon>
        <taxon>Bacillati</taxon>
        <taxon>Actinomycetota</taxon>
        <taxon>Actinomycetes</taxon>
        <taxon>Pseudonocardiales</taxon>
        <taxon>Pseudonocardiaceae</taxon>
        <taxon>Actinomycetospora</taxon>
    </lineage>
</organism>
<keyword evidence="5" id="KW-0472">Membrane</keyword>
<feature type="compositionally biased region" description="Basic and acidic residues" evidence="4">
    <location>
        <begin position="507"/>
        <end position="516"/>
    </location>
</feature>
<evidence type="ECO:0000256" key="3">
    <source>
        <dbReference type="PROSITE-ProRule" id="PRU00289"/>
    </source>
</evidence>
<name>A0ABV9ZNV0_9PSEU</name>
<reference evidence="8" key="1">
    <citation type="journal article" date="2019" name="Int. J. Syst. Evol. Microbiol.">
        <title>The Global Catalogue of Microorganisms (GCM) 10K type strain sequencing project: providing services to taxonomists for standard genome sequencing and annotation.</title>
        <authorList>
            <consortium name="The Broad Institute Genomics Platform"/>
            <consortium name="The Broad Institute Genome Sequencing Center for Infectious Disease"/>
            <person name="Wu L."/>
            <person name="Ma J."/>
        </authorList>
    </citation>
    <scope>NUCLEOTIDE SEQUENCE [LARGE SCALE GENOMIC DNA]</scope>
    <source>
        <strain evidence="8">XZYJ18</strain>
    </source>
</reference>
<evidence type="ECO:0000256" key="5">
    <source>
        <dbReference type="SAM" id="Phobius"/>
    </source>
</evidence>
<evidence type="ECO:0000313" key="8">
    <source>
        <dbReference type="Proteomes" id="UP001596175"/>
    </source>
</evidence>
<evidence type="ECO:0000259" key="6">
    <source>
        <dbReference type="PROSITE" id="PS50901"/>
    </source>
</evidence>
<dbReference type="PROSITE" id="PS50901">
    <property type="entry name" value="FTSK"/>
    <property type="match status" value="1"/>
</dbReference>
<dbReference type="SMART" id="SM00382">
    <property type="entry name" value="AAA"/>
    <property type="match status" value="1"/>
</dbReference>
<dbReference type="EMBL" id="JBHSKG010000021">
    <property type="protein sequence ID" value="MFC5142149.1"/>
    <property type="molecule type" value="Genomic_DNA"/>
</dbReference>
<sequence>MFTHQPFRGSTIRRRADVQRTAIVREPDTLSSRFGLAAGRGLFRLALLAVWAAVMTIWLLAYVPILGAVVALAVLLGAMQGIAGFLAVLAVALAAGVTWWWSHGASFDRLIASRVFRFGRRIRYRSGFADLMASAGLQARDASARLVVPRLLWCRLGLHADLLTVQLCPGVTREDLEERTDELRSEFRALDVRVLAHRRRGWVWLRVICADTLMEPTAPPSSAHAVDLEALPLGRREDGSPWRLRLLGRHVLMAGASGSGKSSMVAGLLVALAPAIREGLVRVIGIDPKGGMEFGMYAELFHLLAADSDEHLVVGLEAAAALTAQRTRELRSRTRQHVPTTAEPFYVVLVDEVASLTTYIADRGLRSRAQAALGQLLTKGRAPGVSVVGCVQDPRKEVVDLRGLFTTRVGLRMTEKTEVAMVLGDGARDRGARCDQISALTPGIGYVVDDEDQTLTKVRSVYVDDEQMRWLARTYPSPTREDIGAVIPVQRDEPTPRRKAKTGAAKEASESKEDSS</sequence>
<comment type="caution">
    <text evidence="7">The sequence shown here is derived from an EMBL/GenBank/DDBJ whole genome shotgun (WGS) entry which is preliminary data.</text>
</comment>
<keyword evidence="5" id="KW-0812">Transmembrane</keyword>
<gene>
    <name evidence="7" type="ORF">ACFPK1_28235</name>
</gene>
<evidence type="ECO:0000256" key="2">
    <source>
        <dbReference type="ARBA" id="ARBA00022840"/>
    </source>
</evidence>
<dbReference type="Proteomes" id="UP001596175">
    <property type="component" value="Unassembled WGS sequence"/>
</dbReference>
<evidence type="ECO:0000256" key="1">
    <source>
        <dbReference type="ARBA" id="ARBA00022741"/>
    </source>
</evidence>
<dbReference type="InterPro" id="IPR003593">
    <property type="entry name" value="AAA+_ATPase"/>
</dbReference>
<dbReference type="SUPFAM" id="SSF52540">
    <property type="entry name" value="P-loop containing nucleoside triphosphate hydrolases"/>
    <property type="match status" value="1"/>
</dbReference>
<dbReference type="PANTHER" id="PTHR22683:SF41">
    <property type="entry name" value="DNA TRANSLOCASE FTSK"/>
    <property type="match status" value="1"/>
</dbReference>
<dbReference type="Pfam" id="PF01580">
    <property type="entry name" value="FtsK_SpoIIIE"/>
    <property type="match status" value="1"/>
</dbReference>
<evidence type="ECO:0000256" key="4">
    <source>
        <dbReference type="SAM" id="MobiDB-lite"/>
    </source>
</evidence>
<protein>
    <submittedName>
        <fullName evidence="7">FtsK/SpoIIIE domain-containing protein</fullName>
    </submittedName>
</protein>
<dbReference type="InterPro" id="IPR050206">
    <property type="entry name" value="FtsK/SpoIIIE/SftA"/>
</dbReference>
<dbReference type="InterPro" id="IPR002543">
    <property type="entry name" value="FtsK_dom"/>
</dbReference>
<dbReference type="InterPro" id="IPR027417">
    <property type="entry name" value="P-loop_NTPase"/>
</dbReference>
<keyword evidence="8" id="KW-1185">Reference proteome</keyword>
<feature type="region of interest" description="Disordered" evidence="4">
    <location>
        <begin position="482"/>
        <end position="516"/>
    </location>
</feature>
<dbReference type="PANTHER" id="PTHR22683">
    <property type="entry name" value="SPORULATION PROTEIN RELATED"/>
    <property type="match status" value="1"/>
</dbReference>
<accession>A0ABV9ZNV0</accession>